<keyword evidence="2" id="KW-1185">Reference proteome</keyword>
<organism evidence="1 2">
    <name type="scientific">Araneus ventricosus</name>
    <name type="common">Orbweaver spider</name>
    <name type="synonym">Epeira ventricosa</name>
    <dbReference type="NCBI Taxonomy" id="182803"/>
    <lineage>
        <taxon>Eukaryota</taxon>
        <taxon>Metazoa</taxon>
        <taxon>Ecdysozoa</taxon>
        <taxon>Arthropoda</taxon>
        <taxon>Chelicerata</taxon>
        <taxon>Arachnida</taxon>
        <taxon>Araneae</taxon>
        <taxon>Araneomorphae</taxon>
        <taxon>Entelegynae</taxon>
        <taxon>Araneoidea</taxon>
        <taxon>Araneidae</taxon>
        <taxon>Araneus</taxon>
    </lineage>
</organism>
<reference evidence="1 2" key="1">
    <citation type="journal article" date="2019" name="Sci. Rep.">
        <title>Orb-weaving spider Araneus ventricosus genome elucidates the spidroin gene catalogue.</title>
        <authorList>
            <person name="Kono N."/>
            <person name="Nakamura H."/>
            <person name="Ohtoshi R."/>
            <person name="Moran D.A.P."/>
            <person name="Shinohara A."/>
            <person name="Yoshida Y."/>
            <person name="Fujiwara M."/>
            <person name="Mori M."/>
            <person name="Tomita M."/>
            <person name="Arakawa K."/>
        </authorList>
    </citation>
    <scope>NUCLEOTIDE SEQUENCE [LARGE SCALE GENOMIC DNA]</scope>
</reference>
<dbReference type="Proteomes" id="UP000499080">
    <property type="component" value="Unassembled WGS sequence"/>
</dbReference>
<evidence type="ECO:0000313" key="2">
    <source>
        <dbReference type="Proteomes" id="UP000499080"/>
    </source>
</evidence>
<protein>
    <submittedName>
        <fullName evidence="1">Uncharacterized protein</fullName>
    </submittedName>
</protein>
<accession>A0A4Y2BJF8</accession>
<comment type="caution">
    <text evidence="1">The sequence shown here is derived from an EMBL/GenBank/DDBJ whole genome shotgun (WGS) entry which is preliminary data.</text>
</comment>
<evidence type="ECO:0000313" key="1">
    <source>
        <dbReference type="EMBL" id="GBL91877.1"/>
    </source>
</evidence>
<proteinExistence type="predicted"/>
<dbReference type="EMBL" id="BGPR01000082">
    <property type="protein sequence ID" value="GBL91877.1"/>
    <property type="molecule type" value="Genomic_DNA"/>
</dbReference>
<dbReference type="AlphaFoldDB" id="A0A4Y2BJF8"/>
<sequence>MVSTFRDLAAYAENIEDFIADFEEGLETICELNVKKKVYRGKSNALWWSIKLESMRGRVRALRRRFQHTRNPSERLRREVYYKVEYAKYKLIKQARQNKFLEFMESVIEKNLVR</sequence>
<name>A0A4Y2BJF8_ARAVE</name>
<gene>
    <name evidence="1" type="ORF">AVEN_172791_1</name>
</gene>